<dbReference type="STRING" id="1852522.SAMN06295960_0876"/>
<dbReference type="GO" id="GO:0006352">
    <property type="term" value="P:DNA-templated transcription initiation"/>
    <property type="evidence" value="ECO:0007669"/>
    <property type="project" value="InterPro"/>
</dbReference>
<keyword evidence="2" id="KW-0805">Transcription regulation</keyword>
<dbReference type="GO" id="GO:0003677">
    <property type="term" value="F:DNA binding"/>
    <property type="evidence" value="ECO:0007669"/>
    <property type="project" value="UniProtKB-KW"/>
</dbReference>
<dbReference type="EMBL" id="FXAZ01000001">
    <property type="protein sequence ID" value="SMG19139.1"/>
    <property type="molecule type" value="Genomic_DNA"/>
</dbReference>
<accession>A0A1X7IWD8</accession>
<dbReference type="InterPro" id="IPR013324">
    <property type="entry name" value="RNA_pol_sigma_r3/r4-like"/>
</dbReference>
<name>A0A1X7IWD8_9BACL</name>
<dbReference type="GO" id="GO:0016987">
    <property type="term" value="F:sigma factor activity"/>
    <property type="evidence" value="ECO:0007669"/>
    <property type="project" value="UniProtKB-KW"/>
</dbReference>
<dbReference type="Gene3D" id="1.10.1740.10">
    <property type="match status" value="1"/>
</dbReference>
<dbReference type="PANTHER" id="PTHR43133:SF8">
    <property type="entry name" value="RNA POLYMERASE SIGMA FACTOR HI_1459-RELATED"/>
    <property type="match status" value="1"/>
</dbReference>
<dbReference type="Gene3D" id="1.10.10.10">
    <property type="entry name" value="Winged helix-like DNA-binding domain superfamily/Winged helix DNA-binding domain"/>
    <property type="match status" value="1"/>
</dbReference>
<dbReference type="InterPro" id="IPR014284">
    <property type="entry name" value="RNA_pol_sigma-70_dom"/>
</dbReference>
<dbReference type="NCBIfam" id="TIGR02937">
    <property type="entry name" value="sigma70-ECF"/>
    <property type="match status" value="1"/>
</dbReference>
<evidence type="ECO:0000259" key="6">
    <source>
        <dbReference type="Pfam" id="PF04542"/>
    </source>
</evidence>
<evidence type="ECO:0000313" key="8">
    <source>
        <dbReference type="EMBL" id="SMG19139.1"/>
    </source>
</evidence>
<keyword evidence="4" id="KW-0238">DNA-binding</keyword>
<evidence type="ECO:0000256" key="5">
    <source>
        <dbReference type="ARBA" id="ARBA00023163"/>
    </source>
</evidence>
<keyword evidence="9" id="KW-1185">Reference proteome</keyword>
<comment type="similarity">
    <text evidence="1">Belongs to the sigma-70 factor family. ECF subfamily.</text>
</comment>
<gene>
    <name evidence="8" type="ORF">SAMN06295960_0876</name>
</gene>
<feature type="domain" description="RNA polymerase sigma factor 70 region 4 type 2" evidence="7">
    <location>
        <begin position="119"/>
        <end position="165"/>
    </location>
</feature>
<organism evidence="8 9">
    <name type="scientific">Paenibacillus aquistagni</name>
    <dbReference type="NCBI Taxonomy" id="1852522"/>
    <lineage>
        <taxon>Bacteria</taxon>
        <taxon>Bacillati</taxon>
        <taxon>Bacillota</taxon>
        <taxon>Bacilli</taxon>
        <taxon>Bacillales</taxon>
        <taxon>Paenibacillaceae</taxon>
        <taxon>Paenibacillus</taxon>
    </lineage>
</organism>
<evidence type="ECO:0000256" key="1">
    <source>
        <dbReference type="ARBA" id="ARBA00010641"/>
    </source>
</evidence>
<keyword evidence="5" id="KW-0804">Transcription</keyword>
<keyword evidence="3" id="KW-0731">Sigma factor</keyword>
<reference evidence="8 9" key="1">
    <citation type="submission" date="2017-04" db="EMBL/GenBank/DDBJ databases">
        <authorList>
            <person name="Afonso C.L."/>
            <person name="Miller P.J."/>
            <person name="Scott M.A."/>
            <person name="Spackman E."/>
            <person name="Goraichik I."/>
            <person name="Dimitrov K.M."/>
            <person name="Suarez D.L."/>
            <person name="Swayne D.E."/>
        </authorList>
    </citation>
    <scope>NUCLEOTIDE SEQUENCE [LARGE SCALE GENOMIC DNA]</scope>
    <source>
        <strain evidence="8 9">11</strain>
    </source>
</reference>
<evidence type="ECO:0000259" key="7">
    <source>
        <dbReference type="Pfam" id="PF08281"/>
    </source>
</evidence>
<dbReference type="PANTHER" id="PTHR43133">
    <property type="entry name" value="RNA POLYMERASE ECF-TYPE SIGMA FACTO"/>
    <property type="match status" value="1"/>
</dbReference>
<dbReference type="InterPro" id="IPR013325">
    <property type="entry name" value="RNA_pol_sigma_r2"/>
</dbReference>
<dbReference type="Pfam" id="PF08281">
    <property type="entry name" value="Sigma70_r4_2"/>
    <property type="match status" value="1"/>
</dbReference>
<dbReference type="AlphaFoldDB" id="A0A1X7IWD8"/>
<dbReference type="Proteomes" id="UP000193834">
    <property type="component" value="Unassembled WGS sequence"/>
</dbReference>
<evidence type="ECO:0000256" key="3">
    <source>
        <dbReference type="ARBA" id="ARBA00023082"/>
    </source>
</evidence>
<feature type="domain" description="RNA polymerase sigma-70 region 2" evidence="6">
    <location>
        <begin position="23"/>
        <end position="85"/>
    </location>
</feature>
<evidence type="ECO:0000256" key="2">
    <source>
        <dbReference type="ARBA" id="ARBA00023015"/>
    </source>
</evidence>
<evidence type="ECO:0000313" key="9">
    <source>
        <dbReference type="Proteomes" id="UP000193834"/>
    </source>
</evidence>
<dbReference type="Pfam" id="PF04542">
    <property type="entry name" value="Sigma70_r2"/>
    <property type="match status" value="1"/>
</dbReference>
<dbReference type="SUPFAM" id="SSF88659">
    <property type="entry name" value="Sigma3 and sigma4 domains of RNA polymerase sigma factors"/>
    <property type="match status" value="1"/>
</dbReference>
<protein>
    <submittedName>
        <fullName evidence="8">RNA polymerase sigma-70 factor, ECF subfamily</fullName>
    </submittedName>
</protein>
<dbReference type="InterPro" id="IPR013249">
    <property type="entry name" value="RNA_pol_sigma70_r4_t2"/>
</dbReference>
<evidence type="ECO:0000256" key="4">
    <source>
        <dbReference type="ARBA" id="ARBA00023125"/>
    </source>
</evidence>
<dbReference type="InterPro" id="IPR039425">
    <property type="entry name" value="RNA_pol_sigma-70-like"/>
</dbReference>
<proteinExistence type="inferred from homology"/>
<dbReference type="InterPro" id="IPR036388">
    <property type="entry name" value="WH-like_DNA-bd_sf"/>
</dbReference>
<dbReference type="SUPFAM" id="SSF88946">
    <property type="entry name" value="Sigma2 domain of RNA polymerase sigma factors"/>
    <property type="match status" value="1"/>
</dbReference>
<dbReference type="InterPro" id="IPR007627">
    <property type="entry name" value="RNA_pol_sigma70_r2"/>
</dbReference>
<sequence length="253" mass="29338">MIQQLERRLHDDSERTFRLDWQALHSTLNKYCTAVTRSMSEAEDLVQDTWHKAIRSGQLYKHPNAEAWLLTIARNTWHDRLRRKSIEQRAVEAGFTKFHDKAEPLDSGLAIEGMLNVLFKHLTKQQVAVFIVREVFEYNVKDTAMLLQLTEGAVKATLLRARASLTKVRRELRELGWNEPKDEQSKWRLYALAHALQEGNVFEWLALIHMDGMGEMEISARSQLLAKQLSAQQNIKAKRMKHSADNHVRMLAA</sequence>